<feature type="binding site" evidence="7">
    <location>
        <begin position="206"/>
        <end position="209"/>
    </location>
    <ligand>
        <name>GTP</name>
        <dbReference type="ChEBI" id="CHEBI:37565"/>
    </ligand>
</feature>
<keyword evidence="8" id="KW-0460">Magnesium</keyword>
<dbReference type="SMART" id="SM00177">
    <property type="entry name" value="ARF"/>
    <property type="match status" value="1"/>
</dbReference>
<keyword evidence="11" id="KW-1185">Reference proteome</keyword>
<dbReference type="PROSITE" id="PS51417">
    <property type="entry name" value="ARF"/>
    <property type="match status" value="1"/>
</dbReference>
<evidence type="ECO:0000256" key="3">
    <source>
        <dbReference type="ARBA" id="ARBA00022741"/>
    </source>
</evidence>
<accession>A0A074ZJM6</accession>
<dbReference type="GO" id="GO:0046872">
    <property type="term" value="F:metal ion binding"/>
    <property type="evidence" value="ECO:0007669"/>
    <property type="project" value="UniProtKB-KW"/>
</dbReference>
<dbReference type="InterPro" id="IPR044612">
    <property type="entry name" value="ARL2/3"/>
</dbReference>
<dbReference type="STRING" id="6198.A0A074ZJM6"/>
<dbReference type="PANTHER" id="PTHR45697">
    <property type="entry name" value="ADP-RIBOSYLATION FACTOR-LIKE PROTEIN 2-RELATED"/>
    <property type="match status" value="1"/>
</dbReference>
<dbReference type="InterPro" id="IPR045873">
    <property type="entry name" value="Arl2"/>
</dbReference>
<dbReference type="Gene3D" id="3.40.50.300">
    <property type="entry name" value="P-loop containing nucleotide triphosphate hydrolases"/>
    <property type="match status" value="1"/>
</dbReference>
<name>A0A074ZJM6_OPIVI</name>
<dbReference type="CTD" id="20320863"/>
<dbReference type="PRINTS" id="PR00328">
    <property type="entry name" value="SAR1GTPBP"/>
</dbReference>
<dbReference type="GeneID" id="20320863"/>
<evidence type="ECO:0000256" key="8">
    <source>
        <dbReference type="PIRSR" id="PIRSR606689-2"/>
    </source>
</evidence>
<feature type="binding site" evidence="8">
    <location>
        <position position="111"/>
    </location>
    <ligand>
        <name>Mg(2+)</name>
        <dbReference type="ChEBI" id="CHEBI:18420"/>
    </ligand>
</feature>
<dbReference type="SUPFAM" id="SSF52540">
    <property type="entry name" value="P-loop containing nucleoside triphosphate hydrolases"/>
    <property type="match status" value="1"/>
</dbReference>
<dbReference type="SMART" id="SM00175">
    <property type="entry name" value="RAB"/>
    <property type="match status" value="1"/>
</dbReference>
<dbReference type="OrthoDB" id="2011769at2759"/>
<comment type="similarity">
    <text evidence="1 9">Belongs to the small GTPase superfamily. Arf family.</text>
</comment>
<dbReference type="InterPro" id="IPR027417">
    <property type="entry name" value="P-loop_NTPase"/>
</dbReference>
<keyword evidence="4 7" id="KW-0342">GTP-binding</keyword>
<sequence>MFRARSWLFSLCKACDQVYVICGISSVLFYLFLHTKSDIPIKTKEFLRGTDDQTMISSVAAVSPPLKSYDRTPSPSKLWFKMGLLTILKKLKQKEREVRILILGLDNAGKTTIVKKFNGEDINSISPTLGFSIQTLEHMGYKLNVWDVGGQKSLRSYWRNYFETTDALVWVVDSTDRLRLNDCREELGKLLQEERLAGATLLVFANKQDLAASLKPAQIREALGLDNIKSHHWCILGCSAVTGENLLEGINWLLKDVSSRIFSAE</sequence>
<dbReference type="RefSeq" id="XP_009170273.1">
    <property type="nucleotide sequence ID" value="XM_009172009.1"/>
</dbReference>
<evidence type="ECO:0000256" key="9">
    <source>
        <dbReference type="RuleBase" id="RU003925"/>
    </source>
</evidence>
<feature type="binding site" evidence="8">
    <location>
        <position position="128"/>
    </location>
    <ligand>
        <name>Mg(2+)</name>
        <dbReference type="ChEBI" id="CHEBI:18420"/>
    </ligand>
</feature>
<dbReference type="FunFam" id="3.40.50.300:FF:000393">
    <property type="entry name" value="ADP-ribosylation factor-like 2, arl2"/>
    <property type="match status" value="1"/>
</dbReference>
<dbReference type="InterPro" id="IPR005225">
    <property type="entry name" value="Small_GTP-bd"/>
</dbReference>
<dbReference type="Pfam" id="PF00025">
    <property type="entry name" value="Arf"/>
    <property type="match status" value="1"/>
</dbReference>
<keyword evidence="3 7" id="KW-0547">Nucleotide-binding</keyword>
<reference evidence="10 11" key="1">
    <citation type="submission" date="2013-11" db="EMBL/GenBank/DDBJ databases">
        <title>Opisthorchis viverrini - life in the bile duct.</title>
        <authorList>
            <person name="Young N.D."/>
            <person name="Nagarajan N."/>
            <person name="Lin S.J."/>
            <person name="Korhonen P.K."/>
            <person name="Jex A.R."/>
            <person name="Hall R.S."/>
            <person name="Safavi-Hemami H."/>
            <person name="Kaewkong W."/>
            <person name="Bertrand D."/>
            <person name="Gao S."/>
            <person name="Seet Q."/>
            <person name="Wongkham S."/>
            <person name="Teh B.T."/>
            <person name="Wongkham C."/>
            <person name="Intapan P.M."/>
            <person name="Maleewong W."/>
            <person name="Yang X."/>
            <person name="Hu M."/>
            <person name="Wang Z."/>
            <person name="Hofmann A."/>
            <person name="Sternberg P.W."/>
            <person name="Tan P."/>
            <person name="Wang J."/>
            <person name="Gasser R.B."/>
        </authorList>
    </citation>
    <scope>NUCLEOTIDE SEQUENCE [LARGE SCALE GENOMIC DNA]</scope>
</reference>
<dbReference type="AlphaFoldDB" id="A0A074ZJM6"/>
<keyword evidence="8" id="KW-0479">Metal-binding</keyword>
<evidence type="ECO:0000256" key="6">
    <source>
        <dbReference type="ARBA" id="ARBA00026198"/>
    </source>
</evidence>
<evidence type="ECO:0000256" key="5">
    <source>
        <dbReference type="ARBA" id="ARBA00023288"/>
    </source>
</evidence>
<gene>
    <name evidence="10" type="ORF">T265_06684</name>
</gene>
<feature type="binding site" evidence="7">
    <location>
        <position position="150"/>
    </location>
    <ligand>
        <name>GTP</name>
        <dbReference type="ChEBI" id="CHEBI:37565"/>
    </ligand>
</feature>
<evidence type="ECO:0000256" key="1">
    <source>
        <dbReference type="ARBA" id="ARBA00010290"/>
    </source>
</evidence>
<evidence type="ECO:0000313" key="11">
    <source>
        <dbReference type="Proteomes" id="UP000054324"/>
    </source>
</evidence>
<dbReference type="Proteomes" id="UP000054324">
    <property type="component" value="Unassembled WGS sequence"/>
</dbReference>
<dbReference type="GO" id="GO:0005525">
    <property type="term" value="F:GTP binding"/>
    <property type="evidence" value="ECO:0007669"/>
    <property type="project" value="UniProtKB-KW"/>
</dbReference>
<dbReference type="EMBL" id="KL596760">
    <property type="protein sequence ID" value="KER25992.1"/>
    <property type="molecule type" value="Genomic_DNA"/>
</dbReference>
<proteinExistence type="inferred from homology"/>
<keyword evidence="5" id="KW-0449">Lipoprotein</keyword>
<protein>
    <recommendedName>
        <fullName evidence="6">ADP-ribosylation factor-like protein 2</fullName>
    </recommendedName>
</protein>
<organism evidence="10 11">
    <name type="scientific">Opisthorchis viverrini</name>
    <name type="common">Southeast Asian liver fluke</name>
    <dbReference type="NCBI Taxonomy" id="6198"/>
    <lineage>
        <taxon>Eukaryota</taxon>
        <taxon>Metazoa</taxon>
        <taxon>Spiralia</taxon>
        <taxon>Lophotrochozoa</taxon>
        <taxon>Platyhelminthes</taxon>
        <taxon>Trematoda</taxon>
        <taxon>Digenea</taxon>
        <taxon>Opisthorchiida</taxon>
        <taxon>Opisthorchiata</taxon>
        <taxon>Opisthorchiidae</taxon>
        <taxon>Opisthorchis</taxon>
    </lineage>
</organism>
<evidence type="ECO:0000256" key="2">
    <source>
        <dbReference type="ARBA" id="ARBA00022707"/>
    </source>
</evidence>
<evidence type="ECO:0000256" key="7">
    <source>
        <dbReference type="PIRSR" id="PIRSR606689-1"/>
    </source>
</evidence>
<feature type="binding site" evidence="7">
    <location>
        <begin position="104"/>
        <end position="111"/>
    </location>
    <ligand>
        <name>GTP</name>
        <dbReference type="ChEBI" id="CHEBI:37565"/>
    </ligand>
</feature>
<keyword evidence="2" id="KW-0519">Myristate</keyword>
<dbReference type="NCBIfam" id="TIGR00231">
    <property type="entry name" value="small_GTP"/>
    <property type="match status" value="1"/>
</dbReference>
<dbReference type="CDD" id="cd04154">
    <property type="entry name" value="Arl2"/>
    <property type="match status" value="1"/>
</dbReference>
<dbReference type="InterPro" id="IPR006689">
    <property type="entry name" value="Small_GTPase_ARF/SAR"/>
</dbReference>
<dbReference type="GO" id="GO:0003924">
    <property type="term" value="F:GTPase activity"/>
    <property type="evidence" value="ECO:0007669"/>
    <property type="project" value="InterPro"/>
</dbReference>
<evidence type="ECO:0000256" key="4">
    <source>
        <dbReference type="ARBA" id="ARBA00023134"/>
    </source>
</evidence>
<dbReference type="SMART" id="SM00178">
    <property type="entry name" value="SAR"/>
    <property type="match status" value="1"/>
</dbReference>
<dbReference type="KEGG" id="ovi:T265_06684"/>
<evidence type="ECO:0000313" key="10">
    <source>
        <dbReference type="EMBL" id="KER25992.1"/>
    </source>
</evidence>